<feature type="transmembrane region" description="Helical" evidence="5">
    <location>
        <begin position="410"/>
        <end position="439"/>
    </location>
</feature>
<reference evidence="7" key="4">
    <citation type="submission" date="2025-08" db="UniProtKB">
        <authorList>
            <consortium name="Ensembl"/>
        </authorList>
    </citation>
    <scope>IDENTIFICATION</scope>
</reference>
<evidence type="ECO:0000313" key="7">
    <source>
        <dbReference type="Ensembl" id="ENSCMIP00000041759.1"/>
    </source>
</evidence>
<feature type="transmembrane region" description="Helical" evidence="5">
    <location>
        <begin position="460"/>
        <end position="492"/>
    </location>
</feature>
<protein>
    <recommendedName>
        <fullName evidence="6">STAS domain-containing protein</fullName>
    </recommendedName>
</protein>
<dbReference type="AlphaFoldDB" id="A0A4W3JEB7"/>
<reference evidence="8" key="2">
    <citation type="journal article" date="2007" name="PLoS Biol.">
        <title>Survey sequencing and comparative analysis of the elephant shark (Callorhinchus milii) genome.</title>
        <authorList>
            <person name="Venkatesh B."/>
            <person name="Kirkness E.F."/>
            <person name="Loh Y.H."/>
            <person name="Halpern A.L."/>
            <person name="Lee A.P."/>
            <person name="Johnson J."/>
            <person name="Dandona N."/>
            <person name="Viswanathan L.D."/>
            <person name="Tay A."/>
            <person name="Venter J.C."/>
            <person name="Strausberg R.L."/>
            <person name="Brenner S."/>
        </authorList>
    </citation>
    <scope>NUCLEOTIDE SEQUENCE [LARGE SCALE GENOMIC DNA]</scope>
</reference>
<dbReference type="InterPro" id="IPR018045">
    <property type="entry name" value="S04_transporter_CS"/>
</dbReference>
<name>A0A4W3JEB7_CALMI</name>
<dbReference type="InterPro" id="IPR001902">
    <property type="entry name" value="SLC26A/SulP_fam"/>
</dbReference>
<dbReference type="PROSITE" id="PS01130">
    <property type="entry name" value="SLC26A"/>
    <property type="match status" value="1"/>
</dbReference>
<gene>
    <name evidence="7" type="primary">LOC103176599</name>
</gene>
<evidence type="ECO:0000256" key="1">
    <source>
        <dbReference type="ARBA" id="ARBA00004141"/>
    </source>
</evidence>
<sequence>MYPLDTNCLQIQIFCIEPLSPTSAQTAPKQNFLSSSRCSQSKAKSLLFRFIPILVWIPKYPYKDWLLNDIISGLSVGIMQLPQSMAYALLAGVPPAFGLYTAFYPVLIYFTFGTSRHVSIGTFAVLSVMIGTVTERLAPDGDFVISSDNSTNATLVIDIAARDLMRVKVATLLTFFSGVYQIVLGLIKFGFVVTYLSDPLVRGYTTAAAIHVLISQLKYVFGINIPRYNGPLSLIYSAIDICKALPLTNIATLVISIIVMVTLYALKLLNDYIKSKSPLPIPIELLEVVIATVVSANCNLTGKYGVDVVGSIPKGLQAPVLPEFEMSSSIIGDAFAVAIVGYGITISLGKIFGLKHGYQVDSNQELIALGLSNFVGGFFQCFGVSCSMSRSLVQESTGGQTQLASVVSCILILVVILEIGSLFSALPKAVLASIIIINLQGMFKQFRDICHFWKTNKVDLMIWVVTLLSTVLLGMDIGLAASVGFALLTVIFQTQLPTYSILGQVPMTDIYRDITKFDTEISGIKIFQSTATIYFANAELYEEALKKKSSLCFVSSPQGQSLNKEKQVEHTTISDTLENRSISVNMDMEQPGSGPEKHTLESLGLQKPNVHSLILDFSPVNFVDSVCIKIIKNVSRHTKALQLFEKGEFFGKTITKSHLFHSLHDAVLHCLAKHQLPSEHAGQAVQTTHFQAVSLL</sequence>
<dbReference type="Proteomes" id="UP000314986">
    <property type="component" value="Unassembled WGS sequence"/>
</dbReference>
<comment type="subcellular location">
    <subcellularLocation>
        <location evidence="1">Membrane</location>
        <topology evidence="1">Multi-pass membrane protein</topology>
    </subcellularLocation>
</comment>
<proteinExistence type="predicted"/>
<dbReference type="Ensembl" id="ENSCMIT00000042357.1">
    <property type="protein sequence ID" value="ENSCMIP00000041759.1"/>
    <property type="gene ID" value="ENSCMIG00000017373.1"/>
</dbReference>
<feature type="transmembrane region" description="Helical" evidence="5">
    <location>
        <begin position="172"/>
        <end position="197"/>
    </location>
</feature>
<reference evidence="8" key="3">
    <citation type="journal article" date="2014" name="Nature">
        <title>Elephant shark genome provides unique insights into gnathostome evolution.</title>
        <authorList>
            <consortium name="International Elephant Shark Genome Sequencing Consortium"/>
            <person name="Venkatesh B."/>
            <person name="Lee A.P."/>
            <person name="Ravi V."/>
            <person name="Maurya A.K."/>
            <person name="Lian M.M."/>
            <person name="Swann J.B."/>
            <person name="Ohta Y."/>
            <person name="Flajnik M.F."/>
            <person name="Sutoh Y."/>
            <person name="Kasahara M."/>
            <person name="Hoon S."/>
            <person name="Gangu V."/>
            <person name="Roy S.W."/>
            <person name="Irimia M."/>
            <person name="Korzh V."/>
            <person name="Kondrychyn I."/>
            <person name="Lim Z.W."/>
            <person name="Tay B.H."/>
            <person name="Tohari S."/>
            <person name="Kong K.W."/>
            <person name="Ho S."/>
            <person name="Lorente-Galdos B."/>
            <person name="Quilez J."/>
            <person name="Marques-Bonet T."/>
            <person name="Raney B.J."/>
            <person name="Ingham P.W."/>
            <person name="Tay A."/>
            <person name="Hillier L.W."/>
            <person name="Minx P."/>
            <person name="Boehm T."/>
            <person name="Wilson R.K."/>
            <person name="Brenner S."/>
            <person name="Warren W.C."/>
        </authorList>
    </citation>
    <scope>NUCLEOTIDE SEQUENCE [LARGE SCALE GENOMIC DNA]</scope>
</reference>
<reference evidence="7" key="5">
    <citation type="submission" date="2025-09" db="UniProtKB">
        <authorList>
            <consortium name="Ensembl"/>
        </authorList>
    </citation>
    <scope>IDENTIFICATION</scope>
</reference>
<feature type="transmembrane region" description="Helical" evidence="5">
    <location>
        <begin position="366"/>
        <end position="390"/>
    </location>
</feature>
<accession>A0A4W3JEB7</accession>
<feature type="transmembrane region" description="Helical" evidence="5">
    <location>
        <begin position="334"/>
        <end position="354"/>
    </location>
</feature>
<dbReference type="InterPro" id="IPR036513">
    <property type="entry name" value="STAS_dom_sf"/>
</dbReference>
<feature type="domain" description="STAS" evidence="6">
    <location>
        <begin position="523"/>
        <end position="647"/>
    </location>
</feature>
<keyword evidence="8" id="KW-1185">Reference proteome</keyword>
<dbReference type="InterPro" id="IPR002645">
    <property type="entry name" value="STAS_dom"/>
</dbReference>
<evidence type="ECO:0000256" key="4">
    <source>
        <dbReference type="ARBA" id="ARBA00023136"/>
    </source>
</evidence>
<evidence type="ECO:0000256" key="2">
    <source>
        <dbReference type="ARBA" id="ARBA00022692"/>
    </source>
</evidence>
<feature type="transmembrane region" description="Helical" evidence="5">
    <location>
        <begin position="244"/>
        <end position="266"/>
    </location>
</feature>
<feature type="transmembrane region" description="Helical" evidence="5">
    <location>
        <begin position="203"/>
        <end position="223"/>
    </location>
</feature>
<evidence type="ECO:0000256" key="3">
    <source>
        <dbReference type="ARBA" id="ARBA00022989"/>
    </source>
</evidence>
<dbReference type="SUPFAM" id="SSF52091">
    <property type="entry name" value="SpoIIaa-like"/>
    <property type="match status" value="1"/>
</dbReference>
<dbReference type="GO" id="GO:0016020">
    <property type="term" value="C:membrane"/>
    <property type="evidence" value="ECO:0007669"/>
    <property type="project" value="UniProtKB-SubCell"/>
</dbReference>
<evidence type="ECO:0000313" key="8">
    <source>
        <dbReference type="Proteomes" id="UP000314986"/>
    </source>
</evidence>
<dbReference type="NCBIfam" id="TIGR00815">
    <property type="entry name" value="sulP"/>
    <property type="match status" value="1"/>
</dbReference>
<keyword evidence="4 5" id="KW-0472">Membrane</keyword>
<evidence type="ECO:0000256" key="5">
    <source>
        <dbReference type="SAM" id="Phobius"/>
    </source>
</evidence>
<organism evidence="7 8">
    <name type="scientific">Callorhinchus milii</name>
    <name type="common">Ghost shark</name>
    <dbReference type="NCBI Taxonomy" id="7868"/>
    <lineage>
        <taxon>Eukaryota</taxon>
        <taxon>Metazoa</taxon>
        <taxon>Chordata</taxon>
        <taxon>Craniata</taxon>
        <taxon>Vertebrata</taxon>
        <taxon>Chondrichthyes</taxon>
        <taxon>Holocephali</taxon>
        <taxon>Chimaeriformes</taxon>
        <taxon>Callorhinchidae</taxon>
        <taxon>Callorhinchus</taxon>
    </lineage>
</organism>
<dbReference type="PROSITE" id="PS50801">
    <property type="entry name" value="STAS"/>
    <property type="match status" value="1"/>
</dbReference>
<dbReference type="Gene3D" id="3.30.750.24">
    <property type="entry name" value="STAS domain"/>
    <property type="match status" value="1"/>
</dbReference>
<dbReference type="InterPro" id="IPR011547">
    <property type="entry name" value="SLC26A/SulP_dom"/>
</dbReference>
<dbReference type="GO" id="GO:0008271">
    <property type="term" value="F:secondary active sulfate transmembrane transporter activity"/>
    <property type="evidence" value="ECO:0007669"/>
    <property type="project" value="InterPro"/>
</dbReference>
<dbReference type="PANTHER" id="PTHR11814">
    <property type="entry name" value="SULFATE TRANSPORTER"/>
    <property type="match status" value="1"/>
</dbReference>
<reference evidence="8" key="1">
    <citation type="journal article" date="2006" name="Science">
        <title>Ancient noncoding elements conserved in the human genome.</title>
        <authorList>
            <person name="Venkatesh B."/>
            <person name="Kirkness E.F."/>
            <person name="Loh Y.H."/>
            <person name="Halpern A.L."/>
            <person name="Lee A.P."/>
            <person name="Johnson J."/>
            <person name="Dandona N."/>
            <person name="Viswanathan L.D."/>
            <person name="Tay A."/>
            <person name="Venter J.C."/>
            <person name="Strausberg R.L."/>
            <person name="Brenner S."/>
        </authorList>
    </citation>
    <scope>NUCLEOTIDE SEQUENCE [LARGE SCALE GENOMIC DNA]</scope>
</reference>
<keyword evidence="2 5" id="KW-0812">Transmembrane</keyword>
<feature type="transmembrane region" description="Helical" evidence="5">
    <location>
        <begin position="85"/>
        <end position="110"/>
    </location>
</feature>
<dbReference type="GeneTree" id="ENSGT01150000286960"/>
<evidence type="ECO:0000259" key="6">
    <source>
        <dbReference type="PROSITE" id="PS50801"/>
    </source>
</evidence>
<keyword evidence="3 5" id="KW-1133">Transmembrane helix</keyword>
<dbReference type="Pfam" id="PF00916">
    <property type="entry name" value="Sulfate_transp"/>
    <property type="match status" value="1"/>
</dbReference>